<dbReference type="InterPro" id="IPR011990">
    <property type="entry name" value="TPR-like_helical_dom_sf"/>
</dbReference>
<evidence type="ECO:0000313" key="1">
    <source>
        <dbReference type="EMBL" id="KAK7253646.1"/>
    </source>
</evidence>
<dbReference type="Proteomes" id="UP001363151">
    <property type="component" value="Unassembled WGS sequence"/>
</dbReference>
<dbReference type="PANTHER" id="PTHR46512">
    <property type="entry name" value="PEPTIDYLPROLYL ISOMERASE"/>
    <property type="match status" value="1"/>
</dbReference>
<gene>
    <name evidence="1" type="ORF">SO694_00002164</name>
</gene>
<dbReference type="EMBL" id="JBBJCI010000034">
    <property type="protein sequence ID" value="KAK7253646.1"/>
    <property type="molecule type" value="Genomic_DNA"/>
</dbReference>
<dbReference type="Gene3D" id="1.25.40.10">
    <property type="entry name" value="Tetratricopeptide repeat domain"/>
    <property type="match status" value="1"/>
</dbReference>
<reference evidence="1 2" key="1">
    <citation type="submission" date="2024-03" db="EMBL/GenBank/DDBJ databases">
        <title>Aureococcus anophagefferens CCMP1851 and Kratosvirus quantuckense: Draft genome of a second virus-susceptible host strain in the model system.</title>
        <authorList>
            <person name="Chase E."/>
            <person name="Truchon A.R."/>
            <person name="Schepens W."/>
            <person name="Wilhelm S.W."/>
        </authorList>
    </citation>
    <scope>NUCLEOTIDE SEQUENCE [LARGE SCALE GENOMIC DNA]</scope>
    <source>
        <strain evidence="1 2">CCMP1851</strain>
    </source>
</reference>
<dbReference type="SUPFAM" id="SSF48452">
    <property type="entry name" value="TPR-like"/>
    <property type="match status" value="1"/>
</dbReference>
<organism evidence="1 2">
    <name type="scientific">Aureococcus anophagefferens</name>
    <name type="common">Harmful bloom alga</name>
    <dbReference type="NCBI Taxonomy" id="44056"/>
    <lineage>
        <taxon>Eukaryota</taxon>
        <taxon>Sar</taxon>
        <taxon>Stramenopiles</taxon>
        <taxon>Ochrophyta</taxon>
        <taxon>Pelagophyceae</taxon>
        <taxon>Pelagomonadales</taxon>
        <taxon>Pelagomonadaceae</taxon>
        <taxon>Aureococcus</taxon>
    </lineage>
</organism>
<sequence>MSALEQAIDESATVTVRWKDREFEVEASGMDDEEELVIAVSNKIHLAPEHLRLTWAVDGACVATAIDDAPEVESESDDELLEPVGIRELPRDPAAEPAKARDHSLTNYDKYGTMYVEAEKDLDPDFKEEKPRAAQESDIPNFTGSSLGRFPLEKPKFAKRAATALLKKFAESKAMREEGNRCAKRGDFSKACDKYERAMELAKFSMDWNNTEVQEGRKYYIPAVVNKAYCHLMLAPKWGETQYEKCIEKCDEAIRLGQAAKAHVMRECDEQDQIHWLREFGASVVKAYLRKGMAHHARRDYVQAHRALDTCIHCDFDQGLNMIAKETGVAKEAYKERKKLLVTQSKYPPREKKRKKRVVS</sequence>
<accession>A0ABR1GCW0</accession>
<name>A0ABR1GCW0_AURAN</name>
<evidence type="ECO:0000313" key="2">
    <source>
        <dbReference type="Proteomes" id="UP001363151"/>
    </source>
</evidence>
<protein>
    <submittedName>
        <fullName evidence="1">Uncharacterized protein</fullName>
    </submittedName>
</protein>
<dbReference type="InterPro" id="IPR050754">
    <property type="entry name" value="FKBP4/5/8-like"/>
</dbReference>
<keyword evidence="2" id="KW-1185">Reference proteome</keyword>
<comment type="caution">
    <text evidence="1">The sequence shown here is derived from an EMBL/GenBank/DDBJ whole genome shotgun (WGS) entry which is preliminary data.</text>
</comment>
<proteinExistence type="predicted"/>